<keyword evidence="4 9" id="KW-1003">Cell membrane</keyword>
<feature type="coiled-coil region" evidence="10">
    <location>
        <begin position="281"/>
        <end position="308"/>
    </location>
</feature>
<dbReference type="InterPro" id="IPR058982">
    <property type="entry name" value="Beta-barrel_AprE"/>
</dbReference>
<dbReference type="GO" id="GO:0015031">
    <property type="term" value="P:protein transport"/>
    <property type="evidence" value="ECO:0007669"/>
    <property type="project" value="InterPro"/>
</dbReference>
<keyword evidence="10" id="KW-0175">Coiled coil</keyword>
<dbReference type="PRINTS" id="PR01490">
    <property type="entry name" value="RTXTOXIND"/>
</dbReference>
<dbReference type="GO" id="GO:0005886">
    <property type="term" value="C:plasma membrane"/>
    <property type="evidence" value="ECO:0007669"/>
    <property type="project" value="UniProtKB-SubCell"/>
</dbReference>
<keyword evidence="6 9" id="KW-0812">Transmembrane</keyword>
<comment type="similarity">
    <text evidence="2 9">Belongs to the membrane fusion protein (MFP) (TC 8.A.1) family.</text>
</comment>
<evidence type="ECO:0000256" key="9">
    <source>
        <dbReference type="RuleBase" id="RU365093"/>
    </source>
</evidence>
<dbReference type="Gene3D" id="2.40.30.170">
    <property type="match status" value="1"/>
</dbReference>
<sequence length="456" mass="49689">MSESNSAAASAPGTQLVIARGGRQRKLLSEPILFEEASLPTFVRSGLITAAALLVLFIVWASIVHIDEISAAPGQVTPTGQIKVVQHLEGGVVADILVVDGQKVEEGQVLVRMEAADASSEHQQMLARYYGLLLRAERLKAVTERRKPDFAKVTPGYADLAADQQHLYEGQLMARKSAIDVIDSQIDQKRREVKQLRDALGIAQQQLRLTTDQTVIRQEAAQSGVVSRQTYLETARAKVAAEGEVTRIAEQIKVATDALSEVERRRASQGATQEQDALSELGSVTNEAEQVKNALTKLQDRVTRLEIKAPVAGQVQDLRVHTIGEVLPAGGTLARIVPTNAVLEAEVKISTADIGHVAIGQQVKVKVSSYDYNRYGTLPGTLIKVSPTTLMDETDKKPFYRGIVQIARPYMGPGENQNMVLPGMSVDADIVTGEKVLIQYLFKPVFVSLKSSFHER</sequence>
<feature type="transmembrane region" description="Helical" evidence="9">
    <location>
        <begin position="42"/>
        <end position="63"/>
    </location>
</feature>
<comment type="subcellular location">
    <subcellularLocation>
        <location evidence="1 9">Cell inner membrane</location>
        <topology evidence="1 9">Single-pass membrane protein</topology>
    </subcellularLocation>
</comment>
<dbReference type="Proteomes" id="UP000078543">
    <property type="component" value="Unassembled WGS sequence"/>
</dbReference>
<evidence type="ECO:0000256" key="10">
    <source>
        <dbReference type="SAM" id="Coils"/>
    </source>
</evidence>
<evidence type="ECO:0000256" key="8">
    <source>
        <dbReference type="ARBA" id="ARBA00023136"/>
    </source>
</evidence>
<feature type="coiled-coil region" evidence="10">
    <location>
        <begin position="179"/>
        <end position="206"/>
    </location>
</feature>
<proteinExistence type="inferred from homology"/>
<keyword evidence="7 9" id="KW-1133">Transmembrane helix</keyword>
<dbReference type="InterPro" id="IPR010129">
    <property type="entry name" value="T1SS_HlyD"/>
</dbReference>
<evidence type="ECO:0000256" key="7">
    <source>
        <dbReference type="ARBA" id="ARBA00022989"/>
    </source>
</evidence>
<evidence type="ECO:0000256" key="2">
    <source>
        <dbReference type="ARBA" id="ARBA00009477"/>
    </source>
</evidence>
<evidence type="ECO:0000256" key="6">
    <source>
        <dbReference type="ARBA" id="ARBA00022692"/>
    </source>
</evidence>
<evidence type="ECO:0000256" key="3">
    <source>
        <dbReference type="ARBA" id="ARBA00022448"/>
    </source>
</evidence>
<dbReference type="Pfam" id="PF26002">
    <property type="entry name" value="Beta-barrel_AprE"/>
    <property type="match status" value="1"/>
</dbReference>
<evidence type="ECO:0000256" key="1">
    <source>
        <dbReference type="ARBA" id="ARBA00004377"/>
    </source>
</evidence>
<keyword evidence="3 9" id="KW-0813">Transport</keyword>
<dbReference type="RefSeq" id="WP_068502399.1">
    <property type="nucleotide sequence ID" value="NZ_LWQU01000154.1"/>
</dbReference>
<protein>
    <recommendedName>
        <fullName evidence="9">Membrane fusion protein (MFP) family protein</fullName>
    </recommendedName>
</protein>
<reference evidence="13 14" key="1">
    <citation type="submission" date="2016-04" db="EMBL/GenBank/DDBJ databases">
        <title>Draft genome sequence of freshwater magnetotactic bacteria Magnetospirillum marisnigri SP-1 and Magnetospirillum moscoviense BB-1.</title>
        <authorList>
            <person name="Koziaeva V."/>
            <person name="Dziuba M.V."/>
            <person name="Ivanov T.M."/>
            <person name="Kuznetsov B."/>
            <person name="Grouzdev D.S."/>
        </authorList>
    </citation>
    <scope>NUCLEOTIDE SEQUENCE [LARGE SCALE GENOMIC DNA]</scope>
    <source>
        <strain evidence="13 14">BB-1</strain>
    </source>
</reference>
<dbReference type="EMBL" id="LWQU01000154">
    <property type="protein sequence ID" value="OAN48824.1"/>
    <property type="molecule type" value="Genomic_DNA"/>
</dbReference>
<dbReference type="InterPro" id="IPR058781">
    <property type="entry name" value="HH_AprE-like"/>
</dbReference>
<evidence type="ECO:0000256" key="4">
    <source>
        <dbReference type="ARBA" id="ARBA00022475"/>
    </source>
</evidence>
<dbReference type="Gene3D" id="2.40.50.100">
    <property type="match status" value="1"/>
</dbReference>
<evidence type="ECO:0000259" key="11">
    <source>
        <dbReference type="Pfam" id="PF25994"/>
    </source>
</evidence>
<dbReference type="PANTHER" id="PTHR30386">
    <property type="entry name" value="MEMBRANE FUSION SUBUNIT OF EMRAB-TOLC MULTIDRUG EFFLUX PUMP"/>
    <property type="match status" value="1"/>
</dbReference>
<evidence type="ECO:0000256" key="5">
    <source>
        <dbReference type="ARBA" id="ARBA00022519"/>
    </source>
</evidence>
<comment type="caution">
    <text evidence="13">The sequence shown here is derived from an EMBL/GenBank/DDBJ whole genome shotgun (WGS) entry which is preliminary data.</text>
</comment>
<keyword evidence="14" id="KW-1185">Reference proteome</keyword>
<name>A0A178MLJ4_9PROT</name>
<gene>
    <name evidence="13" type="ORF">A6A05_14430</name>
</gene>
<feature type="domain" description="AprE-like beta-barrel" evidence="12">
    <location>
        <begin position="343"/>
        <end position="433"/>
    </location>
</feature>
<keyword evidence="5 9" id="KW-0997">Cell inner membrane</keyword>
<evidence type="ECO:0000313" key="13">
    <source>
        <dbReference type="EMBL" id="OAN48824.1"/>
    </source>
</evidence>
<feature type="domain" description="AprE-like long alpha-helical hairpin" evidence="11">
    <location>
        <begin position="119"/>
        <end position="301"/>
    </location>
</feature>
<dbReference type="AlphaFoldDB" id="A0A178MLJ4"/>
<keyword evidence="8 9" id="KW-0472">Membrane</keyword>
<dbReference type="STRING" id="1437059.A6A05_14430"/>
<dbReference type="PANTHER" id="PTHR30386:SF26">
    <property type="entry name" value="TRANSPORT PROTEIN COMB"/>
    <property type="match status" value="1"/>
</dbReference>
<organism evidence="13 14">
    <name type="scientific">Magnetospirillum moscoviense</name>
    <dbReference type="NCBI Taxonomy" id="1437059"/>
    <lineage>
        <taxon>Bacteria</taxon>
        <taxon>Pseudomonadati</taxon>
        <taxon>Pseudomonadota</taxon>
        <taxon>Alphaproteobacteria</taxon>
        <taxon>Rhodospirillales</taxon>
        <taxon>Rhodospirillaceae</taxon>
        <taxon>Magnetospirillum</taxon>
    </lineage>
</organism>
<dbReference type="OrthoDB" id="9810980at2"/>
<evidence type="ECO:0000259" key="12">
    <source>
        <dbReference type="Pfam" id="PF26002"/>
    </source>
</evidence>
<accession>A0A178MLJ4</accession>
<dbReference type="InterPro" id="IPR050739">
    <property type="entry name" value="MFP"/>
</dbReference>
<dbReference type="SUPFAM" id="SSF111369">
    <property type="entry name" value="HlyD-like secretion proteins"/>
    <property type="match status" value="1"/>
</dbReference>
<dbReference type="NCBIfam" id="TIGR01843">
    <property type="entry name" value="type_I_hlyD"/>
    <property type="match status" value="1"/>
</dbReference>
<dbReference type="Pfam" id="PF25994">
    <property type="entry name" value="HH_AprE"/>
    <property type="match status" value="1"/>
</dbReference>
<evidence type="ECO:0000313" key="14">
    <source>
        <dbReference type="Proteomes" id="UP000078543"/>
    </source>
</evidence>